<gene>
    <name evidence="1" type="ORF">A9Q84_03875</name>
</gene>
<protein>
    <recommendedName>
        <fullName evidence="3">AMP-dependent synthetase/ligase domain-containing protein</fullName>
    </recommendedName>
</protein>
<proteinExistence type="predicted"/>
<dbReference type="Gene3D" id="3.40.50.12780">
    <property type="entry name" value="N-terminal domain of ligase-like"/>
    <property type="match status" value="1"/>
</dbReference>
<dbReference type="EMBL" id="MAAO01000004">
    <property type="protein sequence ID" value="OUR98561.1"/>
    <property type="molecule type" value="Genomic_DNA"/>
</dbReference>
<sequence>MSTYDFHELITYVRENSKFFRDLYAHLPTSGFRVSDLPITNQDEYWKHNSFSNNSVLTDKTSDGVIFKSGGTTGNPKFSYFTKSEWNKFTLDFGFGMDQLRMRDGDLCANLFYSGDLYASFLFINKSVEQMQTKVTQFPITGQTEIDVSLKIITDYKVNVLFGVPTSLINMAALTSEPITCVDQIYYGGEPLFDDQRESLLKAFPNAYISSIGYASVDGGQLGYVDSECSASEHKVFPSTIIEIVDADTGELIEEEGRVGKLIFTNLSRRLMPIIKYPVGDMASWVQVGEKFKLLGRSDEGARIGPVTINRDDIASILKGSKIDHLVNSFQLVIKRKSGKDYLHLFLGRLGKEELNSSEIETSLKAYFYEQRPMYLKEYQSNIIEDVEISLVPSDNLLKNPRTGKLKLVIDQRNN</sequence>
<evidence type="ECO:0000313" key="2">
    <source>
        <dbReference type="Proteomes" id="UP000196531"/>
    </source>
</evidence>
<organism evidence="1 2">
    <name type="scientific">Halobacteriovorax marinus</name>
    <dbReference type="NCBI Taxonomy" id="97084"/>
    <lineage>
        <taxon>Bacteria</taxon>
        <taxon>Pseudomonadati</taxon>
        <taxon>Bdellovibrionota</taxon>
        <taxon>Bacteriovoracia</taxon>
        <taxon>Bacteriovoracales</taxon>
        <taxon>Halobacteriovoraceae</taxon>
        <taxon>Halobacteriovorax</taxon>
    </lineage>
</organism>
<name>A0A1Y5FAC4_9BACT</name>
<accession>A0A1Y5FAC4</accession>
<dbReference type="AlphaFoldDB" id="A0A1Y5FAC4"/>
<dbReference type="PANTHER" id="PTHR43845">
    <property type="entry name" value="BLR5969 PROTEIN"/>
    <property type="match status" value="1"/>
</dbReference>
<dbReference type="Proteomes" id="UP000196531">
    <property type="component" value="Unassembled WGS sequence"/>
</dbReference>
<evidence type="ECO:0008006" key="3">
    <source>
        <dbReference type="Google" id="ProtNLM"/>
    </source>
</evidence>
<dbReference type="InterPro" id="IPR042099">
    <property type="entry name" value="ANL_N_sf"/>
</dbReference>
<evidence type="ECO:0000313" key="1">
    <source>
        <dbReference type="EMBL" id="OUR98561.1"/>
    </source>
</evidence>
<comment type="caution">
    <text evidence="1">The sequence shown here is derived from an EMBL/GenBank/DDBJ whole genome shotgun (WGS) entry which is preliminary data.</text>
</comment>
<reference evidence="2" key="1">
    <citation type="journal article" date="2017" name="Proc. Natl. Acad. Sci. U.S.A.">
        <title>Simulation of Deepwater Horizon oil plume reveals substrate specialization within a complex community of hydrocarbon-degraders.</title>
        <authorList>
            <person name="Hu P."/>
            <person name="Dubinsky E.A."/>
            <person name="Probst A.J."/>
            <person name="Wang J."/>
            <person name="Sieber C.M.K."/>
            <person name="Tom L.M."/>
            <person name="Gardinali P."/>
            <person name="Banfield J.F."/>
            <person name="Atlas R.M."/>
            <person name="Andersen G.L."/>
        </authorList>
    </citation>
    <scope>NUCLEOTIDE SEQUENCE [LARGE SCALE GENOMIC DNA]</scope>
</reference>
<dbReference type="PANTHER" id="PTHR43845:SF1">
    <property type="entry name" value="BLR5969 PROTEIN"/>
    <property type="match status" value="1"/>
</dbReference>
<dbReference type="SUPFAM" id="SSF56801">
    <property type="entry name" value="Acetyl-CoA synthetase-like"/>
    <property type="match status" value="1"/>
</dbReference>